<name>A0A1C6W166_9ACTN</name>
<dbReference type="GO" id="GO:0022857">
    <property type="term" value="F:transmembrane transporter activity"/>
    <property type="evidence" value="ECO:0007669"/>
    <property type="project" value="InterPro"/>
</dbReference>
<dbReference type="AlphaFoldDB" id="A0A1C6W166"/>
<dbReference type="InterPro" id="IPR011701">
    <property type="entry name" value="MFS"/>
</dbReference>
<keyword evidence="2" id="KW-1003">Cell membrane</keyword>
<dbReference type="GO" id="GO:0005886">
    <property type="term" value="C:plasma membrane"/>
    <property type="evidence" value="ECO:0007669"/>
    <property type="project" value="UniProtKB-SubCell"/>
</dbReference>
<dbReference type="SUPFAM" id="SSF103473">
    <property type="entry name" value="MFS general substrate transporter"/>
    <property type="match status" value="1"/>
</dbReference>
<feature type="transmembrane region" description="Helical" evidence="7">
    <location>
        <begin position="130"/>
        <end position="156"/>
    </location>
</feature>
<keyword evidence="9" id="KW-1185">Reference proteome</keyword>
<sequence length="416" mass="40872">MAVTNRYTAPLGALMSRAGDEMAGTAILLFAYGASSAGDGAAVFGLLTVAAAVGGPLLGVWLDRARSSGPLALSLASFTVGLAAVGFALHQRHEGLAMVVAVLAGLFAPAVAGGWSASLTDLDAVRARRLAVFDASSHSIAGLAGPVLAGVAYAIAGSSAPLVLTLLLLGVGSACAPFARVLRPEDPGGASRPLADLRRGVAVIARRPRLRAATASSCVASFGFGLFAVLVPAIGQERFGSPAAGSILLAVLAAAALASNALLERRAALRRPGRVLTWATVLVGLGIAIAAGGHPVAAILAAVVIGAGDGPQLAGLIRIRHQEAPARLCAQVFTTGASLKITASGVGALAAAPLAHAGPTVALLVAAAAHLVAARVASNAGDHPDGDPDAAPPSPPPVAGVLTVPTPAANLCIDPD</sequence>
<feature type="region of interest" description="Disordered" evidence="6">
    <location>
        <begin position="379"/>
        <end position="400"/>
    </location>
</feature>
<protein>
    <submittedName>
        <fullName evidence="8">Major Facilitator Superfamily protein</fullName>
    </submittedName>
</protein>
<dbReference type="Pfam" id="PF07690">
    <property type="entry name" value="MFS_1"/>
    <property type="match status" value="1"/>
</dbReference>
<organism evidence="8 9">
    <name type="scientific">Micromonospora citrea</name>
    <dbReference type="NCBI Taxonomy" id="47855"/>
    <lineage>
        <taxon>Bacteria</taxon>
        <taxon>Bacillati</taxon>
        <taxon>Actinomycetota</taxon>
        <taxon>Actinomycetes</taxon>
        <taxon>Micromonosporales</taxon>
        <taxon>Micromonosporaceae</taxon>
        <taxon>Micromonospora</taxon>
    </lineage>
</organism>
<evidence type="ECO:0000256" key="3">
    <source>
        <dbReference type="ARBA" id="ARBA00022692"/>
    </source>
</evidence>
<keyword evidence="3 7" id="KW-0812">Transmembrane</keyword>
<feature type="transmembrane region" description="Helical" evidence="7">
    <location>
        <begin position="212"/>
        <end position="231"/>
    </location>
</feature>
<proteinExistence type="predicted"/>
<feature type="transmembrane region" description="Helical" evidence="7">
    <location>
        <begin position="275"/>
        <end position="292"/>
    </location>
</feature>
<reference evidence="9" key="1">
    <citation type="submission" date="2016-06" db="EMBL/GenBank/DDBJ databases">
        <authorList>
            <person name="Varghese N."/>
            <person name="Submissions Spin"/>
        </authorList>
    </citation>
    <scope>NUCLEOTIDE SEQUENCE [LARGE SCALE GENOMIC DNA]</scope>
    <source>
        <strain evidence="9">DSM 43903</strain>
    </source>
</reference>
<evidence type="ECO:0000256" key="7">
    <source>
        <dbReference type="SAM" id="Phobius"/>
    </source>
</evidence>
<keyword evidence="5 7" id="KW-0472">Membrane</keyword>
<dbReference type="STRING" id="47855.GA0070606_6029"/>
<evidence type="ECO:0000313" key="9">
    <source>
        <dbReference type="Proteomes" id="UP000199001"/>
    </source>
</evidence>
<dbReference type="Gene3D" id="1.20.1250.20">
    <property type="entry name" value="MFS general substrate transporter like domains"/>
    <property type="match status" value="1"/>
</dbReference>
<gene>
    <name evidence="8" type="ORF">GA0070606_6029</name>
</gene>
<feature type="transmembrane region" description="Helical" evidence="7">
    <location>
        <begin position="69"/>
        <end position="89"/>
    </location>
</feature>
<feature type="transmembrane region" description="Helical" evidence="7">
    <location>
        <begin position="162"/>
        <end position="182"/>
    </location>
</feature>
<evidence type="ECO:0000256" key="2">
    <source>
        <dbReference type="ARBA" id="ARBA00022475"/>
    </source>
</evidence>
<feature type="transmembrane region" description="Helical" evidence="7">
    <location>
        <begin position="95"/>
        <end position="118"/>
    </location>
</feature>
<dbReference type="Proteomes" id="UP000199001">
    <property type="component" value="Unassembled WGS sequence"/>
</dbReference>
<feature type="transmembrane region" description="Helical" evidence="7">
    <location>
        <begin position="41"/>
        <end position="62"/>
    </location>
</feature>
<dbReference type="PANTHER" id="PTHR23513">
    <property type="entry name" value="INTEGRAL MEMBRANE EFFLUX PROTEIN-RELATED"/>
    <property type="match status" value="1"/>
</dbReference>
<comment type="subcellular location">
    <subcellularLocation>
        <location evidence="1">Cell membrane</location>
        <topology evidence="1">Multi-pass membrane protein</topology>
    </subcellularLocation>
</comment>
<evidence type="ECO:0000256" key="1">
    <source>
        <dbReference type="ARBA" id="ARBA00004651"/>
    </source>
</evidence>
<evidence type="ECO:0000256" key="6">
    <source>
        <dbReference type="SAM" id="MobiDB-lite"/>
    </source>
</evidence>
<evidence type="ECO:0000313" key="8">
    <source>
        <dbReference type="EMBL" id="SCL72281.1"/>
    </source>
</evidence>
<accession>A0A1C6W166</accession>
<dbReference type="EMBL" id="FMHZ01000002">
    <property type="protein sequence ID" value="SCL72281.1"/>
    <property type="molecule type" value="Genomic_DNA"/>
</dbReference>
<dbReference type="OrthoDB" id="3690525at2"/>
<feature type="transmembrane region" description="Helical" evidence="7">
    <location>
        <begin position="243"/>
        <end position="263"/>
    </location>
</feature>
<dbReference type="PANTHER" id="PTHR23513:SF11">
    <property type="entry name" value="STAPHYLOFERRIN A TRANSPORTER"/>
    <property type="match status" value="1"/>
</dbReference>
<evidence type="ECO:0000256" key="4">
    <source>
        <dbReference type="ARBA" id="ARBA00022989"/>
    </source>
</evidence>
<evidence type="ECO:0000256" key="5">
    <source>
        <dbReference type="ARBA" id="ARBA00023136"/>
    </source>
</evidence>
<keyword evidence="4 7" id="KW-1133">Transmembrane helix</keyword>
<dbReference type="InterPro" id="IPR036259">
    <property type="entry name" value="MFS_trans_sf"/>
</dbReference>